<organism evidence="1 2">
    <name type="scientific">Lihuaxuella thermophila</name>
    <dbReference type="NCBI Taxonomy" id="1173111"/>
    <lineage>
        <taxon>Bacteria</taxon>
        <taxon>Bacillati</taxon>
        <taxon>Bacillota</taxon>
        <taxon>Bacilli</taxon>
        <taxon>Bacillales</taxon>
        <taxon>Thermoactinomycetaceae</taxon>
        <taxon>Lihuaxuella</taxon>
    </lineage>
</organism>
<dbReference type="Gene3D" id="3.40.50.2000">
    <property type="entry name" value="Glycogen Phosphorylase B"/>
    <property type="match status" value="1"/>
</dbReference>
<reference evidence="1 2" key="1">
    <citation type="submission" date="2016-10" db="EMBL/GenBank/DDBJ databases">
        <authorList>
            <person name="de Groot N.N."/>
        </authorList>
    </citation>
    <scope>NUCLEOTIDE SEQUENCE [LARGE SCALE GENOMIC DNA]</scope>
    <source>
        <strain evidence="1 2">DSM 46701</strain>
    </source>
</reference>
<sequence length="300" mass="34009">MTSSTKTLCILYPSRLPDELTATFPPVLLEPDVTIKRVSSKDVADRDLELSAYGKAHLFNPPLSVIKQLPNHPSITLSFDTLPAQEMSSWIAPFTIQVPSLAFRSVLRRRGISAETIHPVPAGMNRPGEIRREVRKRYQLVHKYLLWVDERFLSPKYRSSVLQTLQKAVKEFPALQVLWVTKHSAVSPKGLIIADSEKVKQQKLWLAADLLLSIGSPQQSLVPLHLQALSLGIPVITAEGGDHDEWVNHLFSGVVLNRKYWQRELRMYLSQLVKKPSLMNQWRNNGRHLINCITGMNSDE</sequence>
<dbReference type="Proteomes" id="UP000199695">
    <property type="component" value="Unassembled WGS sequence"/>
</dbReference>
<dbReference type="STRING" id="1173111.SAMN05444955_1119"/>
<evidence type="ECO:0000313" key="2">
    <source>
        <dbReference type="Proteomes" id="UP000199695"/>
    </source>
</evidence>
<dbReference type="RefSeq" id="WP_089969819.1">
    <property type="nucleotide sequence ID" value="NZ_FOCQ01000011.1"/>
</dbReference>
<name>A0A1H8GE62_9BACL</name>
<dbReference type="SUPFAM" id="SSF53756">
    <property type="entry name" value="UDP-Glycosyltransferase/glycogen phosphorylase"/>
    <property type="match status" value="1"/>
</dbReference>
<dbReference type="OrthoDB" id="2989179at2"/>
<proteinExistence type="predicted"/>
<dbReference type="EMBL" id="FOCQ01000011">
    <property type="protein sequence ID" value="SEN42070.1"/>
    <property type="molecule type" value="Genomic_DNA"/>
</dbReference>
<keyword evidence="2" id="KW-1185">Reference proteome</keyword>
<evidence type="ECO:0008006" key="3">
    <source>
        <dbReference type="Google" id="ProtNLM"/>
    </source>
</evidence>
<accession>A0A1H8GE62</accession>
<dbReference type="AlphaFoldDB" id="A0A1H8GE62"/>
<gene>
    <name evidence="1" type="ORF">SAMN05444955_1119</name>
</gene>
<evidence type="ECO:0000313" key="1">
    <source>
        <dbReference type="EMBL" id="SEN42070.1"/>
    </source>
</evidence>
<protein>
    <recommendedName>
        <fullName evidence="3">Glycosyl transferases group 1</fullName>
    </recommendedName>
</protein>